<accession>A0A0T5XAM6</accession>
<dbReference type="STRING" id="592015.HMPREF1705_04661"/>
<proteinExistence type="predicted"/>
<organism evidence="1 2">
    <name type="scientific">Acetomicrobium hydrogeniformans ATCC BAA-1850</name>
    <dbReference type="NCBI Taxonomy" id="592015"/>
    <lineage>
        <taxon>Bacteria</taxon>
        <taxon>Thermotogati</taxon>
        <taxon>Synergistota</taxon>
        <taxon>Synergistia</taxon>
        <taxon>Synergistales</taxon>
        <taxon>Acetomicrobiaceae</taxon>
        <taxon>Acetomicrobium</taxon>
    </lineage>
</organism>
<sequence>MHKVFAIISGFYGYPGSSIMKRYQYPDKFSYQIECSLLSDV</sequence>
<protein>
    <submittedName>
        <fullName evidence="1">Uncharacterized protein</fullName>
    </submittedName>
</protein>
<dbReference type="EMBL" id="ACJX03000001">
    <property type="protein sequence ID" value="KRT35419.1"/>
    <property type="molecule type" value="Genomic_DNA"/>
</dbReference>
<keyword evidence="2" id="KW-1185">Reference proteome</keyword>
<gene>
    <name evidence="1" type="ORF">HMPREF1705_04661</name>
</gene>
<comment type="caution">
    <text evidence="1">The sequence shown here is derived from an EMBL/GenBank/DDBJ whole genome shotgun (WGS) entry which is preliminary data.</text>
</comment>
<evidence type="ECO:0000313" key="2">
    <source>
        <dbReference type="Proteomes" id="UP000005273"/>
    </source>
</evidence>
<dbReference type="Proteomes" id="UP000005273">
    <property type="component" value="Unassembled WGS sequence"/>
</dbReference>
<name>A0A0T5XAM6_9BACT</name>
<dbReference type="AlphaFoldDB" id="A0A0T5XAM6"/>
<reference evidence="2" key="1">
    <citation type="submission" date="2012-09" db="EMBL/GenBank/DDBJ databases">
        <authorList>
            <person name="Weinstock G."/>
            <person name="Sodergren E."/>
            <person name="Clifton S."/>
            <person name="Fulton L."/>
            <person name="Fulton B."/>
            <person name="Courtney L."/>
            <person name="Fronick C."/>
            <person name="Harrison M."/>
            <person name="Strong C."/>
            <person name="Farmer C."/>
            <person name="Delehaunty K."/>
            <person name="Markovic C."/>
            <person name="Hall O."/>
            <person name="Minx P."/>
            <person name="Tomlinson C."/>
            <person name="Mitreva M."/>
            <person name="Nelson J."/>
            <person name="Hou S."/>
            <person name="Wollam A."/>
            <person name="Pepin K.H."/>
            <person name="Johnson M."/>
            <person name="Bhonagiri V."/>
            <person name="Nash W.E."/>
            <person name="Suruliraj S."/>
            <person name="Warren W."/>
            <person name="Chinwalla A."/>
            <person name="Mardis E.R."/>
            <person name="Wilson R.K."/>
        </authorList>
    </citation>
    <scope>NUCLEOTIDE SEQUENCE [LARGE SCALE GENOMIC DNA]</scope>
    <source>
        <strain evidence="2">OS1</strain>
    </source>
</reference>
<evidence type="ECO:0000313" key="1">
    <source>
        <dbReference type="EMBL" id="KRT35419.1"/>
    </source>
</evidence>